<evidence type="ECO:0000313" key="1">
    <source>
        <dbReference type="EMBL" id="CBA33182.1"/>
    </source>
</evidence>
<accession>C9YG78</accession>
<gene>
    <name evidence="1" type="ORF">Csp_B17780</name>
</gene>
<name>C9YG78_CURXX</name>
<sequence length="45" mass="4717">MKTSFIFIAILVCSVAGTLTSNRAVKTACSWYAVPVALRDAAVLG</sequence>
<dbReference type="EMBL" id="FN543108">
    <property type="protein sequence ID" value="CBA33182.1"/>
    <property type="molecule type" value="Genomic_DNA"/>
</dbReference>
<dbReference type="AlphaFoldDB" id="C9YG78"/>
<protein>
    <submittedName>
        <fullName evidence="1">Uncharacterized protein</fullName>
    </submittedName>
</protein>
<reference evidence="1" key="1">
    <citation type="journal article" date="2010" name="Nature">
        <title>The Dynamic genome of Hydra.</title>
        <authorList>
            <person name="Chapman J.A."/>
            <person name="Kirkness E.F."/>
            <person name="Simakov O."/>
            <person name="Hampson S.E."/>
            <person name="Mitros T."/>
            <person name="Weinmaier T."/>
            <person name="Rattei T."/>
            <person name="Balasubramanian P.G."/>
            <person name="Borman J."/>
            <person name="Busam D."/>
            <person name="Disbennett K."/>
            <person name="Pfannkoch C."/>
            <person name="Sumin N."/>
            <person name="Sutton G."/>
            <person name="Viswanathan L."/>
            <person name="Walenz B."/>
            <person name="Goodstein D.M."/>
            <person name="Hellsten U."/>
            <person name="Kawashima T."/>
            <person name="Prochnik S.E."/>
            <person name="Putnam N.H."/>
            <person name="Shu S."/>
            <person name="Blumberg B."/>
            <person name="Dana C.E."/>
            <person name="Gee L."/>
            <person name="Kibler D.F."/>
            <person name="Law L."/>
            <person name="Lindgens D."/>
            <person name="Martinez D.E."/>
            <person name="Peng J."/>
            <person name="Wigge P.A."/>
            <person name="Bertulat B."/>
            <person name="Guder C."/>
            <person name="Nakamura Y."/>
            <person name="Ozbek S."/>
            <person name="Watanabe H."/>
            <person name="Khalturin K."/>
            <person name="Hemmrich G."/>
            <person name="Franke A."/>
            <person name="Augustin R."/>
            <person name="Fraune S."/>
            <person name="Hayakawa E."/>
            <person name="Hayakawa S."/>
            <person name="Hirose M."/>
            <person name="Hwang J."/>
            <person name="Ikeo K."/>
            <person name="Nishimiya-Fujisawa C."/>
            <person name="Ogura A."/>
            <person name="Takahashi T."/>
            <person name="Steinmetz P.R."/>
            <person name="Zhang X."/>
            <person name="Aufschnaiter R."/>
            <person name="Eder M.K."/>
            <person name="Gorny A.K."/>
            <person name="Salvenmoser W."/>
            <person name="Heimberg A.M."/>
            <person name="Wheeler B.M."/>
            <person name="Peterson K.J."/>
            <person name="Boettger A."/>
            <person name="Tischler P."/>
            <person name="Wolf A."/>
            <person name="Gojobori T."/>
            <person name="Remington K.A."/>
            <person name="Strausberg R.L."/>
            <person name="Venter J."/>
            <person name="Technau U."/>
            <person name="Hobmayer B."/>
            <person name="Bosch T.C."/>
            <person name="Holstein T.W."/>
            <person name="Fujisawa T."/>
            <person name="Bode H.R."/>
            <person name="David C.N."/>
            <person name="Rokhsar D.S."/>
            <person name="Steele R.E."/>
        </authorList>
    </citation>
    <scope>NUCLEOTIDE SEQUENCE</scope>
</reference>
<organism evidence="1">
    <name type="scientific">Curvibacter symbiont subsp. Hydra magnipapillata</name>
    <dbReference type="NCBI Taxonomy" id="667019"/>
    <lineage>
        <taxon>Bacteria</taxon>
        <taxon>Pseudomonadati</taxon>
        <taxon>Pseudomonadota</taxon>
        <taxon>Betaproteobacteria</taxon>
        <taxon>Burkholderiales</taxon>
        <taxon>Comamonadaceae</taxon>
        <taxon>Curvibacter</taxon>
    </lineage>
</organism>
<proteinExistence type="predicted"/>